<reference evidence="4 5" key="1">
    <citation type="submission" date="2015-03" db="EMBL/GenBank/DDBJ databases">
        <authorList>
            <person name="Radwan O."/>
            <person name="Al-Naeli F.A."/>
            <person name="Rendon G.A."/>
            <person name="Fields C."/>
        </authorList>
    </citation>
    <scope>NUCLEOTIDE SEQUENCE [LARGE SCALE GENOMIC DNA]</scope>
    <source>
        <strain evidence="4">CR-DP1</strain>
    </source>
</reference>
<dbReference type="Pfam" id="PF03031">
    <property type="entry name" value="NIF"/>
    <property type="match status" value="1"/>
</dbReference>
<name>A0A0F4ZEK6_9PEZI</name>
<dbReference type="AlphaFoldDB" id="A0A0F4ZEK6"/>
<feature type="region of interest" description="Disordered" evidence="2">
    <location>
        <begin position="42"/>
        <end position="73"/>
    </location>
</feature>
<comment type="function">
    <text evidence="1">Essential component of the TIM23 complex, a complex that mediates the translocation of transit peptide-containing proteins across the mitochondrial inner membrane.</text>
</comment>
<dbReference type="PANTHER" id="PTHR12210">
    <property type="entry name" value="DULLARD PROTEIN PHOSPHATASE"/>
    <property type="match status" value="1"/>
</dbReference>
<comment type="similarity">
    <text evidence="1">Belongs to the TIM50 family.</text>
</comment>
<evidence type="ECO:0000259" key="3">
    <source>
        <dbReference type="PROSITE" id="PS50969"/>
    </source>
</evidence>
<keyword evidence="1" id="KW-0653">Protein transport</keyword>
<comment type="subunit">
    <text evidence="1">Component of the TIM23 complex.</text>
</comment>
<dbReference type="Proteomes" id="UP000033483">
    <property type="component" value="Unassembled WGS sequence"/>
</dbReference>
<keyword evidence="1" id="KW-0813">Transport</keyword>
<dbReference type="PROSITE" id="PS50969">
    <property type="entry name" value="FCP1"/>
    <property type="match status" value="1"/>
</dbReference>
<feature type="domain" description="FCP1 homology" evidence="3">
    <location>
        <begin position="187"/>
        <end position="353"/>
    </location>
</feature>
<gene>
    <name evidence="4" type="ORF">TD95_002206</name>
</gene>
<keyword evidence="1" id="KW-0811">Translocation</keyword>
<dbReference type="SMART" id="SM00577">
    <property type="entry name" value="CPDc"/>
    <property type="match status" value="1"/>
</dbReference>
<dbReference type="Gene3D" id="3.40.50.1000">
    <property type="entry name" value="HAD superfamily/HAD-like"/>
    <property type="match status" value="1"/>
</dbReference>
<dbReference type="EMBL" id="LAEV01001030">
    <property type="protein sequence ID" value="KKA29039.1"/>
    <property type="molecule type" value="Genomic_DNA"/>
</dbReference>
<protein>
    <recommendedName>
        <fullName evidence="1">Mitochondrial import inner membrane translocase subunit TIM50</fullName>
    </recommendedName>
</protein>
<proteinExistence type="inferred from homology"/>
<keyword evidence="5" id="KW-1185">Reference proteome</keyword>
<comment type="caution">
    <text evidence="4">The sequence shown here is derived from an EMBL/GenBank/DDBJ whole genome shotgun (WGS) entry which is preliminary data.</text>
</comment>
<keyword evidence="1" id="KW-0496">Mitochondrion</keyword>
<dbReference type="OrthoDB" id="1711508at2759"/>
<evidence type="ECO:0000313" key="5">
    <source>
        <dbReference type="Proteomes" id="UP000033483"/>
    </source>
</evidence>
<dbReference type="GO" id="GO:0005744">
    <property type="term" value="C:TIM23 mitochondrial import inner membrane translocase complex"/>
    <property type="evidence" value="ECO:0007669"/>
    <property type="project" value="UniProtKB-UniRule"/>
</dbReference>
<dbReference type="InterPro" id="IPR050365">
    <property type="entry name" value="TIM50"/>
</dbReference>
<organism evidence="4 5">
    <name type="scientific">Thielaviopsis punctulata</name>
    <dbReference type="NCBI Taxonomy" id="72032"/>
    <lineage>
        <taxon>Eukaryota</taxon>
        <taxon>Fungi</taxon>
        <taxon>Dikarya</taxon>
        <taxon>Ascomycota</taxon>
        <taxon>Pezizomycotina</taxon>
        <taxon>Sordariomycetes</taxon>
        <taxon>Hypocreomycetidae</taxon>
        <taxon>Microascales</taxon>
        <taxon>Ceratocystidaceae</taxon>
        <taxon>Thielaviopsis</taxon>
    </lineage>
</organism>
<dbReference type="InterPro" id="IPR023214">
    <property type="entry name" value="HAD_sf"/>
</dbReference>
<feature type="compositionally biased region" description="Polar residues" evidence="2">
    <location>
        <begin position="55"/>
        <end position="73"/>
    </location>
</feature>
<dbReference type="GO" id="GO:0015031">
    <property type="term" value="P:protein transport"/>
    <property type="evidence" value="ECO:0007669"/>
    <property type="project" value="UniProtKB-KW"/>
</dbReference>
<dbReference type="SUPFAM" id="SSF56784">
    <property type="entry name" value="HAD-like"/>
    <property type="match status" value="1"/>
</dbReference>
<evidence type="ECO:0000256" key="2">
    <source>
        <dbReference type="SAM" id="MobiDB-lite"/>
    </source>
</evidence>
<dbReference type="InterPro" id="IPR004274">
    <property type="entry name" value="FCP1_dom"/>
</dbReference>
<keyword evidence="1" id="KW-0809">Transit peptide</keyword>
<feature type="region of interest" description="Disordered" evidence="2">
    <location>
        <begin position="93"/>
        <end position="131"/>
    </location>
</feature>
<evidence type="ECO:0000256" key="1">
    <source>
        <dbReference type="RuleBase" id="RU365079"/>
    </source>
</evidence>
<comment type="subcellular location">
    <subcellularLocation>
        <location evidence="1">Mitochondrion inner membrane</location>
        <topology evidence="1">Single-pass membrane protein</topology>
    </subcellularLocation>
</comment>
<sequence>MLAFRLLVASRIPVSFSRSTHPQHCRLSALAPLSCAASYSYSTASSRPKPKSARNPATSESNSPKPTQPSTLSAAVRQSYIDAYIATPQVPELRGAPRKKLNYPSPRTFNTHDRRSAHLRKSRSPHTPYSDDHILMALSTTARVAAASTTARTEDRSYAVPSAASGGVPEASAAYLAQAALAPRTCERPRRILVVLDLNGTLLWRPSRRNPTSFVERPHTRQFLDYLVKNFVVVVWSSAQPDNVNHMVNHLFTKKERQQLAAVWGRDKFGLSNKDYSSRVQVYKRLTKLWADETVQSRNPASHPWDQTNTVLVDDSSEKARSEPFNLIRIPEFAGQKETTHILPQVHDYLNILAGQEDISAYIHKSPFEHNLNFTL</sequence>
<evidence type="ECO:0000313" key="4">
    <source>
        <dbReference type="EMBL" id="KKA29039.1"/>
    </source>
</evidence>
<dbReference type="InterPro" id="IPR036412">
    <property type="entry name" value="HAD-like_sf"/>
</dbReference>
<accession>A0A0F4ZEK6</accession>